<evidence type="ECO:0000313" key="3">
    <source>
        <dbReference type="Proteomes" id="UP000553632"/>
    </source>
</evidence>
<sequence length="75" mass="8454">LAHLEKILDDVVYSSEESADYVVLELLCYDGPFTMVLASREIRQGDDRVKERYGLPRLRSDGSSRRSGCPVHSPV</sequence>
<comment type="caution">
    <text evidence="2">The sequence shown here is derived from an EMBL/GenBank/DDBJ whole genome shotgun (WGS) entry which is preliminary data.</text>
</comment>
<feature type="non-terminal residue" evidence="2">
    <location>
        <position position="1"/>
    </location>
</feature>
<dbReference type="AlphaFoldDB" id="A0A7J6Q3Q5"/>
<protein>
    <submittedName>
        <fullName evidence="2">Uncharacterized protein</fullName>
    </submittedName>
</protein>
<reference evidence="2 3" key="1">
    <citation type="submission" date="2020-04" db="EMBL/GenBank/DDBJ databases">
        <title>Perkinsus olseni comparative genomics.</title>
        <authorList>
            <person name="Bogema D.R."/>
        </authorList>
    </citation>
    <scope>NUCLEOTIDE SEQUENCE [LARGE SCALE GENOMIC DNA]</scope>
    <source>
        <strain evidence="2 3">ATCC PRA-207</strain>
    </source>
</reference>
<proteinExistence type="predicted"/>
<dbReference type="Proteomes" id="UP000553632">
    <property type="component" value="Unassembled WGS sequence"/>
</dbReference>
<feature type="region of interest" description="Disordered" evidence="1">
    <location>
        <begin position="53"/>
        <end position="75"/>
    </location>
</feature>
<name>A0A7J6Q3Q5_PEROL</name>
<keyword evidence="3" id="KW-1185">Reference proteome</keyword>
<accession>A0A7J6Q3Q5</accession>
<gene>
    <name evidence="2" type="ORF">FOZ63_008514</name>
</gene>
<dbReference type="EMBL" id="JABANO010035645">
    <property type="protein sequence ID" value="KAF4703154.1"/>
    <property type="molecule type" value="Genomic_DNA"/>
</dbReference>
<evidence type="ECO:0000256" key="1">
    <source>
        <dbReference type="SAM" id="MobiDB-lite"/>
    </source>
</evidence>
<organism evidence="2 3">
    <name type="scientific">Perkinsus olseni</name>
    <name type="common">Perkinsus atlanticus</name>
    <dbReference type="NCBI Taxonomy" id="32597"/>
    <lineage>
        <taxon>Eukaryota</taxon>
        <taxon>Sar</taxon>
        <taxon>Alveolata</taxon>
        <taxon>Perkinsozoa</taxon>
        <taxon>Perkinsea</taxon>
        <taxon>Perkinsida</taxon>
        <taxon>Perkinsidae</taxon>
        <taxon>Perkinsus</taxon>
    </lineage>
</organism>
<evidence type="ECO:0000313" key="2">
    <source>
        <dbReference type="EMBL" id="KAF4703154.1"/>
    </source>
</evidence>
<feature type="compositionally biased region" description="Basic and acidic residues" evidence="1">
    <location>
        <begin position="53"/>
        <end position="64"/>
    </location>
</feature>